<reference evidence="2" key="1">
    <citation type="journal article" date="2019" name="Int. J. Syst. Evol. Microbiol.">
        <title>The Global Catalogue of Microorganisms (GCM) 10K type strain sequencing project: providing services to taxonomists for standard genome sequencing and annotation.</title>
        <authorList>
            <consortium name="The Broad Institute Genomics Platform"/>
            <consortium name="The Broad Institute Genome Sequencing Center for Infectious Disease"/>
            <person name="Wu L."/>
            <person name="Ma J."/>
        </authorList>
    </citation>
    <scope>NUCLEOTIDE SEQUENCE [LARGE SCALE GENOMIC DNA]</scope>
    <source>
        <strain evidence="2">CCUG 58127</strain>
    </source>
</reference>
<dbReference type="RefSeq" id="WP_382398319.1">
    <property type="nucleotide sequence ID" value="NZ_JBHSWH010000001.1"/>
</dbReference>
<evidence type="ECO:0000313" key="1">
    <source>
        <dbReference type="EMBL" id="MFC6704257.1"/>
    </source>
</evidence>
<proteinExistence type="predicted"/>
<protein>
    <submittedName>
        <fullName evidence="1">Uncharacterized protein</fullName>
    </submittedName>
</protein>
<dbReference type="Proteomes" id="UP001596298">
    <property type="component" value="Unassembled WGS sequence"/>
</dbReference>
<gene>
    <name evidence="1" type="ORF">ACFQDH_02955</name>
</gene>
<evidence type="ECO:0000313" key="2">
    <source>
        <dbReference type="Proteomes" id="UP001596298"/>
    </source>
</evidence>
<accession>A0ABW2ABM0</accession>
<keyword evidence="2" id="KW-1185">Reference proteome</keyword>
<dbReference type="EMBL" id="JBHSWH010000001">
    <property type="protein sequence ID" value="MFC6704257.1"/>
    <property type="molecule type" value="Genomic_DNA"/>
</dbReference>
<comment type="caution">
    <text evidence="1">The sequence shown here is derived from an EMBL/GenBank/DDBJ whole genome shotgun (WGS) entry which is preliminary data.</text>
</comment>
<sequence>MALSAPRVPAVRCLAIQGLPGGIRQDADAVGVLVGTAATYLGYAIFRDAFAHEFDLNLGELDALALQTFDQMLEGLAPDITPSKGNRP</sequence>
<organism evidence="1 2">
    <name type="scientific">Flexivirga alba</name>
    <dbReference type="NCBI Taxonomy" id="702742"/>
    <lineage>
        <taxon>Bacteria</taxon>
        <taxon>Bacillati</taxon>
        <taxon>Actinomycetota</taxon>
        <taxon>Actinomycetes</taxon>
        <taxon>Micrococcales</taxon>
        <taxon>Dermacoccaceae</taxon>
        <taxon>Flexivirga</taxon>
    </lineage>
</organism>
<name>A0ABW2ABM0_9MICO</name>